<feature type="compositionally biased region" description="Polar residues" evidence="1">
    <location>
        <begin position="742"/>
        <end position="752"/>
    </location>
</feature>
<proteinExistence type="predicted"/>
<organism evidence="2 3">
    <name type="scientific">Cylicocyclus nassatus</name>
    <name type="common">Nematode worm</name>
    <dbReference type="NCBI Taxonomy" id="53992"/>
    <lineage>
        <taxon>Eukaryota</taxon>
        <taxon>Metazoa</taxon>
        <taxon>Ecdysozoa</taxon>
        <taxon>Nematoda</taxon>
        <taxon>Chromadorea</taxon>
        <taxon>Rhabditida</taxon>
        <taxon>Rhabditina</taxon>
        <taxon>Rhabditomorpha</taxon>
        <taxon>Strongyloidea</taxon>
        <taxon>Strongylidae</taxon>
        <taxon>Cylicocyclus</taxon>
    </lineage>
</organism>
<feature type="region of interest" description="Disordered" evidence="1">
    <location>
        <begin position="340"/>
        <end position="365"/>
    </location>
</feature>
<protein>
    <submittedName>
        <fullName evidence="2">Uncharacterized protein</fullName>
    </submittedName>
</protein>
<feature type="compositionally biased region" description="Polar residues" evidence="1">
    <location>
        <begin position="436"/>
        <end position="451"/>
    </location>
</feature>
<evidence type="ECO:0000313" key="2">
    <source>
        <dbReference type="EMBL" id="CAJ0592670.1"/>
    </source>
</evidence>
<comment type="caution">
    <text evidence="2">The sequence shown here is derived from an EMBL/GenBank/DDBJ whole genome shotgun (WGS) entry which is preliminary data.</text>
</comment>
<keyword evidence="3" id="KW-1185">Reference proteome</keyword>
<feature type="compositionally biased region" description="Low complexity" evidence="1">
    <location>
        <begin position="622"/>
        <end position="633"/>
    </location>
</feature>
<feature type="region of interest" description="Disordered" evidence="1">
    <location>
        <begin position="385"/>
        <end position="664"/>
    </location>
</feature>
<feature type="compositionally biased region" description="Low complexity" evidence="1">
    <location>
        <begin position="577"/>
        <end position="600"/>
    </location>
</feature>
<feature type="compositionally biased region" description="Polar residues" evidence="1">
    <location>
        <begin position="605"/>
        <end position="618"/>
    </location>
</feature>
<feature type="region of interest" description="Disordered" evidence="1">
    <location>
        <begin position="718"/>
        <end position="758"/>
    </location>
</feature>
<feature type="compositionally biased region" description="Polar residues" evidence="1">
    <location>
        <begin position="544"/>
        <end position="555"/>
    </location>
</feature>
<dbReference type="Proteomes" id="UP001176961">
    <property type="component" value="Unassembled WGS sequence"/>
</dbReference>
<accession>A0AA36DS51</accession>
<gene>
    <name evidence="2" type="ORF">CYNAS_LOCUS4653</name>
</gene>
<sequence>MGHQHRNDDNDENDLKNAFCRSNEMLQFNLDRMLQKYENMERSGKCSGVEIDLDGNVYYPAGMPRSQLDRILKRLVNRDENFGLSAFAAEDNSAEIFGKQFKQRLKECRKLDAEFDQRFKSKHPCWRPYTTPRKSRVERTVIRKTVKELTFENSVDYLNYLMKVKHIPTDLFKQQEIAYVNRMALPSTELEISQARPGRVARTIRSRSASPCTPTDNRTGAVTAPSSLMLLGDSCIRSRECSPVTGHLSDEDFLTTSQVKGSAPLMSLGDSCNRSRICSPSNNRLSNNDDFFASSAYQNSRATSKGMYQSSKANLEAENWFFWTGKRRLKDDVSAFRQKESHAAEPDGSPCTNTTLTKKIGRSPSVCKNDIGSASTTVNLDANPYFNGSSEQTEVPTANNSAITPSSKRLKTSTVESVNSNVTNSGKSSRKRKSSQTPTASKSRISISQKKLPQADVGCSTAVASPPNGGNQQATPKFLLVDSNATRSGKNSRKRKSPQTPAAPKSRINNSKKQSLEGSTGNNTEALPSKKTKTKATPKALMSADSSGGSNVNASRSRKRNLSHSQQTPPMSRHNAQKQPSTASTSSTSKKGKSTTKSQTPHVAESTSFSKNEASSFETPKVVKSQKSASSGSKSKKRTSKTPRNVETQPSAKRSSKKSEKEEEIVKVCLVRSPNVNISAVEDTSTLSKQSREIPLHIEGSKNKKVVPLSAKVTAKAQRKLRSTRKTFTPGTTKKPSKKSKISVNTSRTKNGNGKRKFSAKVVNEVISRKDTMKQSNQNGDLGYASAILLQSPSIHKSSLVPFNSQKLSASKKPEKSSDGSDFERVVTPLNGEPVAFSFWNGNVNSVVQSYDHTFANFGKPSTILGFDAGDVRRNCQEDAQQSTLSAFLSCARKYSLSEAESVSVDEAMKEDRRAMAAARNRNRQLISGYYV</sequence>
<name>A0AA36DS51_CYLNA</name>
<feature type="compositionally biased region" description="Polar residues" evidence="1">
    <location>
        <begin position="507"/>
        <end position="525"/>
    </location>
</feature>
<dbReference type="EMBL" id="CATQJL010000112">
    <property type="protein sequence ID" value="CAJ0592670.1"/>
    <property type="molecule type" value="Genomic_DNA"/>
</dbReference>
<evidence type="ECO:0000313" key="3">
    <source>
        <dbReference type="Proteomes" id="UP001176961"/>
    </source>
</evidence>
<feature type="compositionally biased region" description="Polar residues" evidence="1">
    <location>
        <begin position="385"/>
        <end position="424"/>
    </location>
</feature>
<evidence type="ECO:0000256" key="1">
    <source>
        <dbReference type="SAM" id="MobiDB-lite"/>
    </source>
</evidence>
<reference evidence="2" key="1">
    <citation type="submission" date="2023-07" db="EMBL/GenBank/DDBJ databases">
        <authorList>
            <consortium name="CYATHOMIX"/>
        </authorList>
    </citation>
    <scope>NUCLEOTIDE SEQUENCE</scope>
    <source>
        <strain evidence="2">N/A</strain>
    </source>
</reference>
<dbReference type="AlphaFoldDB" id="A0AA36DS51"/>